<evidence type="ECO:0000313" key="7">
    <source>
        <dbReference type="EMBL" id="ORA29870.1"/>
    </source>
</evidence>
<dbReference type="PROSITE" id="PS51257">
    <property type="entry name" value="PROKAR_LIPOPROTEIN"/>
    <property type="match status" value="1"/>
</dbReference>
<organism evidence="7 8">
    <name type="scientific">Mycobacterium branderi</name>
    <dbReference type="NCBI Taxonomy" id="43348"/>
    <lineage>
        <taxon>Bacteria</taxon>
        <taxon>Bacillati</taxon>
        <taxon>Actinomycetota</taxon>
        <taxon>Actinomycetes</taxon>
        <taxon>Mycobacteriales</taxon>
        <taxon>Mycobacteriaceae</taxon>
        <taxon>Mycobacterium</taxon>
    </lineage>
</organism>
<keyword evidence="6" id="KW-0449">Lipoprotein</keyword>
<keyword evidence="4" id="KW-0472">Membrane</keyword>
<evidence type="ECO:0000256" key="6">
    <source>
        <dbReference type="ARBA" id="ARBA00023288"/>
    </source>
</evidence>
<comment type="caution">
    <text evidence="7">The sequence shown here is derived from an EMBL/GenBank/DDBJ whole genome shotgun (WGS) entry which is preliminary data.</text>
</comment>
<evidence type="ECO:0000313" key="8">
    <source>
        <dbReference type="Proteomes" id="UP000192441"/>
    </source>
</evidence>
<evidence type="ECO:0000256" key="4">
    <source>
        <dbReference type="ARBA" id="ARBA00023136"/>
    </source>
</evidence>
<dbReference type="RefSeq" id="WP_372517545.1">
    <property type="nucleotide sequence ID" value="NZ_AP022607.1"/>
</dbReference>
<evidence type="ECO:0008006" key="9">
    <source>
        <dbReference type="Google" id="ProtNLM"/>
    </source>
</evidence>
<dbReference type="EMBL" id="MVHM01000034">
    <property type="protein sequence ID" value="ORA29870.1"/>
    <property type="molecule type" value="Genomic_DNA"/>
</dbReference>
<keyword evidence="3" id="KW-0732">Signal</keyword>
<dbReference type="Pfam" id="PF16708">
    <property type="entry name" value="LppA"/>
    <property type="match status" value="1"/>
</dbReference>
<gene>
    <name evidence="7" type="ORF">BST20_27860</name>
</gene>
<dbReference type="InterPro" id="IPR032018">
    <property type="entry name" value="LppA/LppB/LprP"/>
</dbReference>
<accession>A0AA91LS93</accession>
<dbReference type="AlphaFoldDB" id="A0AA91LS93"/>
<evidence type="ECO:0000256" key="3">
    <source>
        <dbReference type="ARBA" id="ARBA00022729"/>
    </source>
</evidence>
<proteinExistence type="predicted"/>
<dbReference type="Gene3D" id="3.30.2030.20">
    <property type="match status" value="1"/>
</dbReference>
<reference evidence="7 8" key="1">
    <citation type="submission" date="2016-12" db="EMBL/GenBank/DDBJ databases">
        <title>The new phylogeny of genus Mycobacterium.</title>
        <authorList>
            <person name="Tortoli E."/>
            <person name="Trovato A."/>
            <person name="Cirillo D.M."/>
        </authorList>
    </citation>
    <scope>NUCLEOTIDE SEQUENCE [LARGE SCALE GENOMIC DNA]</scope>
    <source>
        <strain evidence="7 8">DSM 44624</strain>
    </source>
</reference>
<evidence type="ECO:0000256" key="1">
    <source>
        <dbReference type="ARBA" id="ARBA00004193"/>
    </source>
</evidence>
<name>A0AA91LS93_9MYCO</name>
<sequence>MMRPHRGPRAVTIGRRIVALAVIGVFTVLMGGCAMFDKIGNMHRELDNPHQSQTLHGEQEIQLIDSMRAKGSYEAARERLTDTARVIGERVSDAVPGQTWTFDDDPYAQEAYRDGSLCEKLDADVARRPEAKRVGFGATFSAEGFRTAAAIVREEAAKYGATDESSLFDEPAKREYRVQGKGYEFRFMQMKFAALFITGDCFLLQKVIDSPPGQLPPGSTTAPPIPPGR</sequence>
<evidence type="ECO:0000256" key="5">
    <source>
        <dbReference type="ARBA" id="ARBA00023139"/>
    </source>
</evidence>
<dbReference type="Proteomes" id="UP000192441">
    <property type="component" value="Unassembled WGS sequence"/>
</dbReference>
<comment type="subcellular location">
    <subcellularLocation>
        <location evidence="1">Cell membrane</location>
        <topology evidence="1">Lipid-anchor</topology>
    </subcellularLocation>
</comment>
<keyword evidence="2" id="KW-1003">Cell membrane</keyword>
<keyword evidence="5" id="KW-0564">Palmitate</keyword>
<dbReference type="GO" id="GO:0005886">
    <property type="term" value="C:plasma membrane"/>
    <property type="evidence" value="ECO:0007669"/>
    <property type="project" value="UniProtKB-SubCell"/>
</dbReference>
<evidence type="ECO:0000256" key="2">
    <source>
        <dbReference type="ARBA" id="ARBA00022475"/>
    </source>
</evidence>
<protein>
    <recommendedName>
        <fullName evidence="9">Lipoprotein LppA</fullName>
    </recommendedName>
</protein>